<dbReference type="SUPFAM" id="SSF57997">
    <property type="entry name" value="Tropomyosin"/>
    <property type="match status" value="1"/>
</dbReference>
<dbReference type="Proteomes" id="UP001431783">
    <property type="component" value="Unassembled WGS sequence"/>
</dbReference>
<evidence type="ECO:0000313" key="2">
    <source>
        <dbReference type="EMBL" id="KAK9885634.1"/>
    </source>
</evidence>
<evidence type="ECO:0000313" key="3">
    <source>
        <dbReference type="Proteomes" id="UP001431783"/>
    </source>
</evidence>
<protein>
    <submittedName>
        <fullName evidence="2">Uncharacterized protein</fullName>
    </submittedName>
</protein>
<gene>
    <name evidence="2" type="ORF">WA026_012398</name>
</gene>
<sequence>MAERLQRTESEFKHIFEQNQANDSLISIAKEKVGIAEKETQEASSKVSDLLASVQEIIDELENLPNIDEEALNQLQEKYKMAEDCVKEAKLDEKLAALQQQQDIHNSLIADYEKEIMRLQKDVDNIEQIARALPDGCFNRVELEPQFSEYFVVDSVPVDITSIPLLSLLSKGNSNILVEHLIF</sequence>
<accession>A0AAW1UR53</accession>
<keyword evidence="1" id="KW-0175">Coiled coil</keyword>
<evidence type="ECO:0000256" key="1">
    <source>
        <dbReference type="SAM" id="Coils"/>
    </source>
</evidence>
<name>A0AAW1UR53_9CUCU</name>
<dbReference type="AlphaFoldDB" id="A0AAW1UR53"/>
<reference evidence="2 3" key="1">
    <citation type="submission" date="2023-03" db="EMBL/GenBank/DDBJ databases">
        <title>Genome insight into feeding habits of ladybird beetles.</title>
        <authorList>
            <person name="Li H.-S."/>
            <person name="Huang Y.-H."/>
            <person name="Pang H."/>
        </authorList>
    </citation>
    <scope>NUCLEOTIDE SEQUENCE [LARGE SCALE GENOMIC DNA]</scope>
    <source>
        <strain evidence="2">SYSU_2023b</strain>
        <tissue evidence="2">Whole body</tissue>
    </source>
</reference>
<dbReference type="EMBL" id="JARQZJ010000096">
    <property type="protein sequence ID" value="KAK9885634.1"/>
    <property type="molecule type" value="Genomic_DNA"/>
</dbReference>
<proteinExistence type="predicted"/>
<comment type="caution">
    <text evidence="2">The sequence shown here is derived from an EMBL/GenBank/DDBJ whole genome shotgun (WGS) entry which is preliminary data.</text>
</comment>
<keyword evidence="3" id="KW-1185">Reference proteome</keyword>
<organism evidence="2 3">
    <name type="scientific">Henosepilachna vigintioctopunctata</name>
    <dbReference type="NCBI Taxonomy" id="420089"/>
    <lineage>
        <taxon>Eukaryota</taxon>
        <taxon>Metazoa</taxon>
        <taxon>Ecdysozoa</taxon>
        <taxon>Arthropoda</taxon>
        <taxon>Hexapoda</taxon>
        <taxon>Insecta</taxon>
        <taxon>Pterygota</taxon>
        <taxon>Neoptera</taxon>
        <taxon>Endopterygota</taxon>
        <taxon>Coleoptera</taxon>
        <taxon>Polyphaga</taxon>
        <taxon>Cucujiformia</taxon>
        <taxon>Coccinelloidea</taxon>
        <taxon>Coccinellidae</taxon>
        <taxon>Epilachninae</taxon>
        <taxon>Epilachnini</taxon>
        <taxon>Henosepilachna</taxon>
    </lineage>
</organism>
<feature type="coiled-coil region" evidence="1">
    <location>
        <begin position="72"/>
        <end position="129"/>
    </location>
</feature>